<gene>
    <name evidence="3" type="ORF">CVM39_06640</name>
    <name evidence="4" type="ORF">SAMN06297129_0754</name>
</gene>
<keyword evidence="2" id="KW-0812">Transmembrane</keyword>
<keyword evidence="2" id="KW-0472">Membrane</keyword>
<evidence type="ECO:0000313" key="5">
    <source>
        <dbReference type="Proteomes" id="UP000231655"/>
    </source>
</evidence>
<feature type="transmembrane region" description="Helical" evidence="2">
    <location>
        <begin position="42"/>
        <end position="60"/>
    </location>
</feature>
<feature type="region of interest" description="Disordered" evidence="1">
    <location>
        <begin position="62"/>
        <end position="87"/>
    </location>
</feature>
<organism evidence="4 5">
    <name type="scientific">Pseudooceanicola antarcticus</name>
    <dbReference type="NCBI Taxonomy" id="1247613"/>
    <lineage>
        <taxon>Bacteria</taxon>
        <taxon>Pseudomonadati</taxon>
        <taxon>Pseudomonadota</taxon>
        <taxon>Alphaproteobacteria</taxon>
        <taxon>Rhodobacterales</taxon>
        <taxon>Paracoccaceae</taxon>
        <taxon>Pseudooceanicola</taxon>
    </lineage>
</organism>
<evidence type="ECO:0000313" key="6">
    <source>
        <dbReference type="Proteomes" id="UP000231702"/>
    </source>
</evidence>
<sequence>MAGAPLPRLGQQVGFSLMALAGAWGLAQLLRPELVPGGRGPGVAFTVGIILLFFATLGRGDDGESEATLRGGHDGSDAGDGSDGGGD</sequence>
<feature type="transmembrane region" description="Helical" evidence="2">
    <location>
        <begin position="12"/>
        <end position="30"/>
    </location>
</feature>
<dbReference type="EMBL" id="PGTD01000013">
    <property type="protein sequence ID" value="PJE30379.1"/>
    <property type="molecule type" value="Genomic_DNA"/>
</dbReference>
<keyword evidence="2" id="KW-1133">Transmembrane helix</keyword>
<evidence type="ECO:0000313" key="3">
    <source>
        <dbReference type="EMBL" id="PJE30379.1"/>
    </source>
</evidence>
<keyword evidence="6" id="KW-1185">Reference proteome</keyword>
<dbReference type="Proteomes" id="UP000231655">
    <property type="component" value="Unassembled WGS sequence"/>
</dbReference>
<protein>
    <submittedName>
        <fullName evidence="4">Uncharacterized protein</fullName>
    </submittedName>
</protein>
<evidence type="ECO:0000313" key="4">
    <source>
        <dbReference type="EMBL" id="SNY40636.1"/>
    </source>
</evidence>
<proteinExistence type="predicted"/>
<name>A0A285I0Q6_9RHOB</name>
<evidence type="ECO:0000256" key="2">
    <source>
        <dbReference type="SAM" id="Phobius"/>
    </source>
</evidence>
<accession>A0A285I0Q6</accession>
<reference evidence="3 6" key="2">
    <citation type="journal article" date="2018" name="Int. J. Syst. Evol. Microbiol.">
        <title>Pseudooceanicola lipolyticus sp. nov., a marine alphaproteobacterium, reclassification of Oceanicola flagellatus as Pseudooceanicola flagellatus comb. nov. and emended description of the genus Pseudooceanicola.</title>
        <authorList>
            <person name="Huang M.-M."/>
            <person name="Guo L.-L."/>
            <person name="Wu Y.-H."/>
            <person name="Lai Q.-L."/>
            <person name="Shao Z.-Z."/>
            <person name="Wang C.-S."/>
            <person name="Wu M."/>
            <person name="Xu X.-W."/>
        </authorList>
    </citation>
    <scope>NUCLEOTIDE SEQUENCE [LARGE SCALE GENOMIC DNA]</scope>
    <source>
        <strain evidence="3 6">Ar-45</strain>
    </source>
</reference>
<reference evidence="4 5" key="1">
    <citation type="submission" date="2017-09" db="EMBL/GenBank/DDBJ databases">
        <authorList>
            <person name="Ehlers B."/>
            <person name="Leendertz F.H."/>
        </authorList>
    </citation>
    <scope>NUCLEOTIDE SEQUENCE [LARGE SCALE GENOMIC DNA]</scope>
    <source>
        <strain evidence="4 5">CGMCC 1.12662</strain>
    </source>
</reference>
<dbReference type="RefSeq" id="WP_097144510.1">
    <property type="nucleotide sequence ID" value="NZ_OBEA01000001.1"/>
</dbReference>
<dbReference type="AlphaFoldDB" id="A0A285I0Q6"/>
<dbReference type="EMBL" id="OBEA01000001">
    <property type="protein sequence ID" value="SNY40636.1"/>
    <property type="molecule type" value="Genomic_DNA"/>
</dbReference>
<dbReference type="Proteomes" id="UP000231702">
    <property type="component" value="Unassembled WGS sequence"/>
</dbReference>
<evidence type="ECO:0000256" key="1">
    <source>
        <dbReference type="SAM" id="MobiDB-lite"/>
    </source>
</evidence>